<proteinExistence type="predicted"/>
<sequence>MPYLNMLASISADTSILKAKSQKLLEMFPEHIPDQLLCMISSLLSDIVFVDGPPAVSAGGAFNIVYALDFNTAAYSQVMAAARTLKINPTHE</sequence>
<dbReference type="Proteomes" id="UP001176432">
    <property type="component" value="Unassembled WGS sequence"/>
</dbReference>
<protein>
    <submittedName>
        <fullName evidence="1">Uncharacterized protein</fullName>
    </submittedName>
</protein>
<reference evidence="1" key="1">
    <citation type="submission" date="2023-07" db="EMBL/GenBank/DDBJ databases">
        <title>Isolates cultured from stool samples of acute diarrhea patients.</title>
        <authorList>
            <person name="Jiang S."/>
        </authorList>
    </citation>
    <scope>NUCLEOTIDE SEQUENCE</scope>
    <source>
        <strain evidence="1">L4424</strain>
    </source>
</reference>
<comment type="caution">
    <text evidence="1">The sequence shown here is derived from an EMBL/GenBank/DDBJ whole genome shotgun (WGS) entry which is preliminary data.</text>
</comment>
<evidence type="ECO:0000313" key="2">
    <source>
        <dbReference type="Proteomes" id="UP001176432"/>
    </source>
</evidence>
<dbReference type="AlphaFoldDB" id="A0AAW7ZZH7"/>
<organism evidence="1 2">
    <name type="scientific">Enterobacter asburiae</name>
    <dbReference type="NCBI Taxonomy" id="61645"/>
    <lineage>
        <taxon>Bacteria</taxon>
        <taxon>Pseudomonadati</taxon>
        <taxon>Pseudomonadota</taxon>
        <taxon>Gammaproteobacteria</taxon>
        <taxon>Enterobacterales</taxon>
        <taxon>Enterobacteriaceae</taxon>
        <taxon>Enterobacter</taxon>
        <taxon>Enterobacter cloacae complex</taxon>
    </lineage>
</organism>
<dbReference type="RefSeq" id="WP_045888916.1">
    <property type="nucleotide sequence ID" value="NZ_JAMGNN010000001.1"/>
</dbReference>
<gene>
    <name evidence="1" type="ORF">Q5934_26930</name>
</gene>
<dbReference type="EMBL" id="JAUPXB010000006">
    <property type="protein sequence ID" value="MDO7925073.1"/>
    <property type="molecule type" value="Genomic_DNA"/>
</dbReference>
<accession>A0AAW7ZZH7</accession>
<evidence type="ECO:0000313" key="1">
    <source>
        <dbReference type="EMBL" id="MDO7925073.1"/>
    </source>
</evidence>
<name>A0AAW7ZZH7_ENTAS</name>